<accession>A0A2P5AWG7</accession>
<reference evidence="2" key="1">
    <citation type="submission" date="2016-06" db="EMBL/GenBank/DDBJ databases">
        <title>Parallel loss of symbiosis genes in relatives of nitrogen-fixing non-legume Parasponia.</title>
        <authorList>
            <person name="Van Velzen R."/>
            <person name="Holmer R."/>
            <person name="Bu F."/>
            <person name="Rutten L."/>
            <person name="Van Zeijl A."/>
            <person name="Liu W."/>
            <person name="Santuari L."/>
            <person name="Cao Q."/>
            <person name="Sharma T."/>
            <person name="Shen D."/>
            <person name="Roswanjaya Y."/>
            <person name="Wardhani T."/>
            <person name="Kalhor M.S."/>
            <person name="Jansen J."/>
            <person name="Van den Hoogen J."/>
            <person name="Gungor B."/>
            <person name="Hartog M."/>
            <person name="Hontelez J."/>
            <person name="Verver J."/>
            <person name="Yang W.-C."/>
            <person name="Schijlen E."/>
            <person name="Repin R."/>
            <person name="Schilthuizen M."/>
            <person name="Schranz E."/>
            <person name="Heidstra R."/>
            <person name="Miyata K."/>
            <person name="Fedorova E."/>
            <person name="Kohlen W."/>
            <person name="Bisseling T."/>
            <person name="Smit S."/>
            <person name="Geurts R."/>
        </authorList>
    </citation>
    <scope>NUCLEOTIDE SEQUENCE [LARGE SCALE GENOMIC DNA]</scope>
    <source>
        <strain evidence="2">cv. RG33-2</strain>
    </source>
</reference>
<dbReference type="AlphaFoldDB" id="A0A2P5AWG7"/>
<gene>
    <name evidence="1" type="ORF">TorRG33x02_339400</name>
</gene>
<dbReference type="EMBL" id="JXTC01000677">
    <property type="protein sequence ID" value="PON40902.1"/>
    <property type="molecule type" value="Genomic_DNA"/>
</dbReference>
<dbReference type="InParanoid" id="A0A2P5AWG7"/>
<keyword evidence="2" id="KW-1185">Reference proteome</keyword>
<organism evidence="1 2">
    <name type="scientific">Trema orientale</name>
    <name type="common">Charcoal tree</name>
    <name type="synonym">Celtis orientalis</name>
    <dbReference type="NCBI Taxonomy" id="63057"/>
    <lineage>
        <taxon>Eukaryota</taxon>
        <taxon>Viridiplantae</taxon>
        <taxon>Streptophyta</taxon>
        <taxon>Embryophyta</taxon>
        <taxon>Tracheophyta</taxon>
        <taxon>Spermatophyta</taxon>
        <taxon>Magnoliopsida</taxon>
        <taxon>eudicotyledons</taxon>
        <taxon>Gunneridae</taxon>
        <taxon>Pentapetalae</taxon>
        <taxon>rosids</taxon>
        <taxon>fabids</taxon>
        <taxon>Rosales</taxon>
        <taxon>Cannabaceae</taxon>
        <taxon>Trema</taxon>
    </lineage>
</organism>
<name>A0A2P5AWG7_TREOI</name>
<protein>
    <submittedName>
        <fullName evidence="1">Uncharacterized protein</fullName>
    </submittedName>
</protein>
<dbReference type="Proteomes" id="UP000237000">
    <property type="component" value="Unassembled WGS sequence"/>
</dbReference>
<evidence type="ECO:0000313" key="2">
    <source>
        <dbReference type="Proteomes" id="UP000237000"/>
    </source>
</evidence>
<sequence length="79" mass="9116">MFDWGRSYRSKISTGVRPPLLSNNSTWVEATDQKFRPAFDYDRKLRPQSNIAGRLLGPASVTFDFFDLVENFRLGSSQR</sequence>
<comment type="caution">
    <text evidence="1">The sequence shown here is derived from an EMBL/GenBank/DDBJ whole genome shotgun (WGS) entry which is preliminary data.</text>
</comment>
<proteinExistence type="predicted"/>
<evidence type="ECO:0000313" key="1">
    <source>
        <dbReference type="EMBL" id="PON40902.1"/>
    </source>
</evidence>